<dbReference type="Proteomes" id="UP000515123">
    <property type="component" value="Linkage group 7"/>
</dbReference>
<dbReference type="GeneID" id="109712841"/>
<evidence type="ECO:0000313" key="2">
    <source>
        <dbReference type="Proteomes" id="UP000515123"/>
    </source>
</evidence>
<accession>A0A6P5F8B7</accession>
<dbReference type="RefSeq" id="XP_020092204.1">
    <property type="nucleotide sequence ID" value="XM_020236615.1"/>
</dbReference>
<feature type="region of interest" description="Disordered" evidence="1">
    <location>
        <begin position="117"/>
        <end position="139"/>
    </location>
</feature>
<protein>
    <submittedName>
        <fullName evidence="3">Vegetative cell wall protein gp1-like</fullName>
    </submittedName>
</protein>
<evidence type="ECO:0000256" key="1">
    <source>
        <dbReference type="SAM" id="MobiDB-lite"/>
    </source>
</evidence>
<proteinExistence type="predicted"/>
<reference evidence="3" key="2">
    <citation type="submission" date="2025-08" db="UniProtKB">
        <authorList>
            <consortium name="RefSeq"/>
        </authorList>
    </citation>
    <scope>IDENTIFICATION</scope>
    <source>
        <tissue evidence="3">Leaf</tissue>
    </source>
</reference>
<dbReference type="AlphaFoldDB" id="A0A6P5F8B7"/>
<keyword evidence="2" id="KW-1185">Reference proteome</keyword>
<sequence length="139" mass="15176">MSFYEVVGFFSLFCFWHGLSLQPRLFYLLVRLRASLLAFPPPAPAPPPPPPSSSSSSWVLPLPLPLPHLHLPPPLPLSPSPLPPLSEADLAFSRPAEPSASPMFLLLIELIPSCVSSSPSPSLGSTKRINNIERQNTKY</sequence>
<reference evidence="2" key="1">
    <citation type="journal article" date="2015" name="Nat. Genet.">
        <title>The pineapple genome and the evolution of CAM photosynthesis.</title>
        <authorList>
            <person name="Ming R."/>
            <person name="VanBuren R."/>
            <person name="Wai C.M."/>
            <person name="Tang H."/>
            <person name="Schatz M.C."/>
            <person name="Bowers J.E."/>
            <person name="Lyons E."/>
            <person name="Wang M.L."/>
            <person name="Chen J."/>
            <person name="Biggers E."/>
            <person name="Zhang J."/>
            <person name="Huang L."/>
            <person name="Zhang L."/>
            <person name="Miao W."/>
            <person name="Zhang J."/>
            <person name="Ye Z."/>
            <person name="Miao C."/>
            <person name="Lin Z."/>
            <person name="Wang H."/>
            <person name="Zhou H."/>
            <person name="Yim W.C."/>
            <person name="Priest H.D."/>
            <person name="Zheng C."/>
            <person name="Woodhouse M."/>
            <person name="Edger P.P."/>
            <person name="Guyot R."/>
            <person name="Guo H.B."/>
            <person name="Guo H."/>
            <person name="Zheng G."/>
            <person name="Singh R."/>
            <person name="Sharma A."/>
            <person name="Min X."/>
            <person name="Zheng Y."/>
            <person name="Lee H."/>
            <person name="Gurtowski J."/>
            <person name="Sedlazeck F.J."/>
            <person name="Harkess A."/>
            <person name="McKain M.R."/>
            <person name="Liao Z."/>
            <person name="Fang J."/>
            <person name="Liu J."/>
            <person name="Zhang X."/>
            <person name="Zhang Q."/>
            <person name="Hu W."/>
            <person name="Qin Y."/>
            <person name="Wang K."/>
            <person name="Chen L.Y."/>
            <person name="Shirley N."/>
            <person name="Lin Y.R."/>
            <person name="Liu L.Y."/>
            <person name="Hernandez A.G."/>
            <person name="Wright C.L."/>
            <person name="Bulone V."/>
            <person name="Tuskan G.A."/>
            <person name="Heath K."/>
            <person name="Zee F."/>
            <person name="Moore P.H."/>
            <person name="Sunkar R."/>
            <person name="Leebens-Mack J.H."/>
            <person name="Mockler T."/>
            <person name="Bennetzen J.L."/>
            <person name="Freeling M."/>
            <person name="Sankoff D."/>
            <person name="Paterson A.H."/>
            <person name="Zhu X."/>
            <person name="Yang X."/>
            <person name="Smith J.A."/>
            <person name="Cushman J.C."/>
            <person name="Paull R.E."/>
            <person name="Yu Q."/>
        </authorList>
    </citation>
    <scope>NUCLEOTIDE SEQUENCE [LARGE SCALE GENOMIC DNA]</scope>
    <source>
        <strain evidence="2">cv. F153</strain>
    </source>
</reference>
<gene>
    <name evidence="3" type="primary">LOC109712841</name>
</gene>
<feature type="compositionally biased region" description="Polar residues" evidence="1">
    <location>
        <begin position="127"/>
        <end position="139"/>
    </location>
</feature>
<evidence type="ECO:0000313" key="3">
    <source>
        <dbReference type="RefSeq" id="XP_020092204.1"/>
    </source>
</evidence>
<organism evidence="2 3">
    <name type="scientific">Ananas comosus</name>
    <name type="common">Pineapple</name>
    <name type="synonym">Ananas ananas</name>
    <dbReference type="NCBI Taxonomy" id="4615"/>
    <lineage>
        <taxon>Eukaryota</taxon>
        <taxon>Viridiplantae</taxon>
        <taxon>Streptophyta</taxon>
        <taxon>Embryophyta</taxon>
        <taxon>Tracheophyta</taxon>
        <taxon>Spermatophyta</taxon>
        <taxon>Magnoliopsida</taxon>
        <taxon>Liliopsida</taxon>
        <taxon>Poales</taxon>
        <taxon>Bromeliaceae</taxon>
        <taxon>Bromelioideae</taxon>
        <taxon>Ananas</taxon>
    </lineage>
</organism>
<name>A0A6P5F8B7_ANACO</name>